<keyword evidence="5 8" id="KW-1133">Transmembrane helix</keyword>
<dbReference type="SUPFAM" id="SSF90123">
    <property type="entry name" value="ABC transporter transmembrane region"/>
    <property type="match status" value="1"/>
</dbReference>
<dbReference type="InterPro" id="IPR027417">
    <property type="entry name" value="P-loop_NTPase"/>
</dbReference>
<evidence type="ECO:0000256" key="6">
    <source>
        <dbReference type="ARBA" id="ARBA00023136"/>
    </source>
</evidence>
<evidence type="ECO:0000256" key="3">
    <source>
        <dbReference type="ARBA" id="ARBA00022741"/>
    </source>
</evidence>
<dbReference type="Pfam" id="PF00664">
    <property type="entry name" value="ABC_membrane"/>
    <property type="match status" value="1"/>
</dbReference>
<dbReference type="PANTHER" id="PTHR24222">
    <property type="entry name" value="ABC TRANSPORTER B FAMILY"/>
    <property type="match status" value="1"/>
</dbReference>
<dbReference type="GO" id="GO:0005524">
    <property type="term" value="F:ATP binding"/>
    <property type="evidence" value="ECO:0007669"/>
    <property type="project" value="UniProtKB-KW"/>
</dbReference>
<dbReference type="InterPro" id="IPR017871">
    <property type="entry name" value="ABC_transporter-like_CS"/>
</dbReference>
<keyword evidence="2 8" id="KW-0812">Transmembrane</keyword>
<dbReference type="SUPFAM" id="SSF52540">
    <property type="entry name" value="P-loop containing nucleoside triphosphate hydrolases"/>
    <property type="match status" value="1"/>
</dbReference>
<dbReference type="AlphaFoldDB" id="A0AAN5YXU6"/>
<dbReference type="PROSITE" id="PS50893">
    <property type="entry name" value="ABC_TRANSPORTER_2"/>
    <property type="match status" value="1"/>
</dbReference>
<dbReference type="EMBL" id="JAAAPU010000005">
    <property type="protein sequence ID" value="KAF4209132.1"/>
    <property type="molecule type" value="Genomic_DNA"/>
</dbReference>
<dbReference type="Gene3D" id="1.20.1560.10">
    <property type="entry name" value="ABC transporter type 1, transmembrane domain"/>
    <property type="match status" value="3"/>
</dbReference>
<dbReference type="PROSITE" id="PS00211">
    <property type="entry name" value="ABC_TRANSPORTER_1"/>
    <property type="match status" value="1"/>
</dbReference>
<comment type="caution">
    <text evidence="10">The sequence shown here is derived from an EMBL/GenBank/DDBJ whole genome shotgun (WGS) entry which is preliminary data.</text>
</comment>
<organism evidence="10 11">
    <name type="scientific">Aspergillus lentulus</name>
    <dbReference type="NCBI Taxonomy" id="293939"/>
    <lineage>
        <taxon>Eukaryota</taxon>
        <taxon>Fungi</taxon>
        <taxon>Dikarya</taxon>
        <taxon>Ascomycota</taxon>
        <taxon>Pezizomycotina</taxon>
        <taxon>Eurotiomycetes</taxon>
        <taxon>Eurotiomycetidae</taxon>
        <taxon>Eurotiales</taxon>
        <taxon>Aspergillaceae</taxon>
        <taxon>Aspergillus</taxon>
        <taxon>Aspergillus subgen. Fumigati</taxon>
    </lineage>
</organism>
<dbReference type="Gene3D" id="3.40.50.300">
    <property type="entry name" value="P-loop containing nucleotide triphosphate hydrolases"/>
    <property type="match status" value="2"/>
</dbReference>
<sequence length="533" mass="58818">MIAGLPTMPSRDFRDQQAPVQAGQDAAAPANPPLNPVTSAPSDADRNEDDGDRSSTYLSTRGLYRYATRNDKVILVIASLAAIIGGARMPLMTVLFRRLAGTFRSFPLGDISNNQFTSELARFSLYFSTPAIGEFVMVYLATVGFVYTGQHITAKIRHKRYLGHSAEGGTVAEEVISSIRNAAAFNTQENLARRYHGYLVDVEKPRFKLKSTTSSMIGFFFLHIYLNYGLSISMGCRFLMVIMMGAFALGNITPNIQAITTAVAAANKIYATIHRVSPLDPLLTEGQKLKELQGNVELRSIRHLYPSRPEVVVMDDAFFDRTQDIDTWSLDGEMVQGVEGHVEFRDVHFSLHVKPGQYVAFVGPSGCGKSTAIALLERLYDPVLGGVYVDGKGISSFNNSYRSYLALVSQEPTLYQGAIRENIMLGTDREDVSDDEMVLCCKNANIYDFIISLPNGIDNPVGSKGSMLSGGQKQRLAIARALLRNPRILLLDEGTSALDQSLKSLCKLLWIPQLKAARRSPWYIISVRCKKET</sequence>
<name>A0AAN5YXU6_ASPLE</name>
<dbReference type="InterPro" id="IPR003439">
    <property type="entry name" value="ABC_transporter-like_ATP-bd"/>
</dbReference>
<dbReference type="GO" id="GO:0005886">
    <property type="term" value="C:plasma membrane"/>
    <property type="evidence" value="ECO:0007669"/>
    <property type="project" value="TreeGrafter"/>
</dbReference>
<dbReference type="PANTHER" id="PTHR24222:SF76">
    <property type="entry name" value="MYCOBACTIN IMPORT ATP-BINDING_PERMEASE PROTEIN IRTB"/>
    <property type="match status" value="1"/>
</dbReference>
<evidence type="ECO:0000313" key="10">
    <source>
        <dbReference type="EMBL" id="KAF4209132.1"/>
    </source>
</evidence>
<dbReference type="InterPro" id="IPR011527">
    <property type="entry name" value="ABC1_TM_dom"/>
</dbReference>
<comment type="subcellular location">
    <subcellularLocation>
        <location evidence="1">Membrane</location>
        <topology evidence="1">Multi-pass membrane protein</topology>
    </subcellularLocation>
</comment>
<evidence type="ECO:0000256" key="7">
    <source>
        <dbReference type="SAM" id="MobiDB-lite"/>
    </source>
</evidence>
<proteinExistence type="predicted"/>
<accession>A0AAN5YXU6</accession>
<keyword evidence="6 8" id="KW-0472">Membrane</keyword>
<dbReference type="GO" id="GO:0140359">
    <property type="term" value="F:ABC-type transporter activity"/>
    <property type="evidence" value="ECO:0007669"/>
    <property type="project" value="InterPro"/>
</dbReference>
<feature type="transmembrane region" description="Helical" evidence="8">
    <location>
        <begin position="123"/>
        <end position="147"/>
    </location>
</feature>
<protein>
    <recommendedName>
        <fullName evidence="9">ABC transporter domain-containing protein</fullName>
    </recommendedName>
</protein>
<gene>
    <name evidence="10" type="ORF">CNMCM8927_007499</name>
</gene>
<evidence type="ECO:0000259" key="9">
    <source>
        <dbReference type="PROSITE" id="PS50893"/>
    </source>
</evidence>
<feature type="region of interest" description="Disordered" evidence="7">
    <location>
        <begin position="1"/>
        <end position="54"/>
    </location>
</feature>
<dbReference type="InterPro" id="IPR039421">
    <property type="entry name" value="Type_1_exporter"/>
</dbReference>
<evidence type="ECO:0000256" key="4">
    <source>
        <dbReference type="ARBA" id="ARBA00022840"/>
    </source>
</evidence>
<feature type="transmembrane region" description="Helical" evidence="8">
    <location>
        <begin position="216"/>
        <end position="249"/>
    </location>
</feature>
<evidence type="ECO:0000256" key="1">
    <source>
        <dbReference type="ARBA" id="ARBA00004141"/>
    </source>
</evidence>
<reference evidence="10" key="1">
    <citation type="journal article" date="2020" name="bioRxiv">
        <title>Genomic and phenotypic heterogeneity of clinical isolates of the human pathogens Aspergillus fumigatus, Aspergillus lentulus and Aspergillus fumigatiaffinis.</title>
        <authorList>
            <person name="dos Santos R.A.C."/>
            <person name="Steenwyk J.L."/>
            <person name="Rivero-Menendez O."/>
            <person name="Mead M.E."/>
            <person name="Silva L.P."/>
            <person name="Bastos R.W."/>
            <person name="Alastruey-Izquierdo A."/>
            <person name="Goldman G.H."/>
            <person name="Rokas A."/>
        </authorList>
    </citation>
    <scope>NUCLEOTIDE SEQUENCE</scope>
    <source>
        <strain evidence="10">CNM-CM8927</strain>
    </source>
</reference>
<dbReference type="InterPro" id="IPR036640">
    <property type="entry name" value="ABC1_TM_sf"/>
</dbReference>
<dbReference type="GO" id="GO:0016887">
    <property type="term" value="F:ATP hydrolysis activity"/>
    <property type="evidence" value="ECO:0007669"/>
    <property type="project" value="InterPro"/>
</dbReference>
<evidence type="ECO:0000256" key="8">
    <source>
        <dbReference type="SAM" id="Phobius"/>
    </source>
</evidence>
<evidence type="ECO:0000256" key="5">
    <source>
        <dbReference type="ARBA" id="ARBA00022989"/>
    </source>
</evidence>
<dbReference type="SMART" id="SM00382">
    <property type="entry name" value="AAA"/>
    <property type="match status" value="1"/>
</dbReference>
<keyword evidence="4" id="KW-0067">ATP-binding</keyword>
<dbReference type="Proteomes" id="UP000649114">
    <property type="component" value="Unassembled WGS sequence"/>
</dbReference>
<keyword evidence="3" id="KW-0547">Nucleotide-binding</keyword>
<dbReference type="InterPro" id="IPR003593">
    <property type="entry name" value="AAA+_ATPase"/>
</dbReference>
<feature type="domain" description="ABC transporter" evidence="9">
    <location>
        <begin position="320"/>
        <end position="527"/>
    </location>
</feature>
<reference evidence="10" key="2">
    <citation type="submission" date="2020-04" db="EMBL/GenBank/DDBJ databases">
        <authorList>
            <person name="Santos R.A.C."/>
            <person name="Steenwyk J.L."/>
            <person name="Rivero-Menendez O."/>
            <person name="Mead M.E."/>
            <person name="Silva L.P."/>
            <person name="Bastos R.W."/>
            <person name="Alastruey-Izquierdo A."/>
            <person name="Goldman G.H."/>
            <person name="Rokas A."/>
        </authorList>
    </citation>
    <scope>NUCLEOTIDE SEQUENCE</scope>
    <source>
        <strain evidence="10">CNM-CM8927</strain>
    </source>
</reference>
<dbReference type="Pfam" id="PF00005">
    <property type="entry name" value="ABC_tran"/>
    <property type="match status" value="1"/>
</dbReference>
<feature type="transmembrane region" description="Helical" evidence="8">
    <location>
        <begin position="73"/>
        <end position="96"/>
    </location>
</feature>
<evidence type="ECO:0000256" key="2">
    <source>
        <dbReference type="ARBA" id="ARBA00022692"/>
    </source>
</evidence>
<evidence type="ECO:0000313" key="11">
    <source>
        <dbReference type="Proteomes" id="UP000649114"/>
    </source>
</evidence>